<evidence type="ECO:0000256" key="1">
    <source>
        <dbReference type="SAM" id="MobiDB-lite"/>
    </source>
</evidence>
<dbReference type="GeneID" id="95981782"/>
<evidence type="ECO:0000313" key="3">
    <source>
        <dbReference type="Proteomes" id="UP001565368"/>
    </source>
</evidence>
<organism evidence="2 3">
    <name type="scientific">Vanrija albida</name>
    <dbReference type="NCBI Taxonomy" id="181172"/>
    <lineage>
        <taxon>Eukaryota</taxon>
        <taxon>Fungi</taxon>
        <taxon>Dikarya</taxon>
        <taxon>Basidiomycota</taxon>
        <taxon>Agaricomycotina</taxon>
        <taxon>Tremellomycetes</taxon>
        <taxon>Trichosporonales</taxon>
        <taxon>Trichosporonaceae</taxon>
        <taxon>Vanrija</taxon>
    </lineage>
</organism>
<dbReference type="RefSeq" id="XP_069212934.1">
    <property type="nucleotide sequence ID" value="XM_069349390.1"/>
</dbReference>
<dbReference type="Gene3D" id="3.30.420.40">
    <property type="match status" value="2"/>
</dbReference>
<protein>
    <submittedName>
        <fullName evidence="2">Uncharacterized protein</fullName>
    </submittedName>
</protein>
<keyword evidence="3" id="KW-1185">Reference proteome</keyword>
<gene>
    <name evidence="2" type="ORF">Q8F55_000739</name>
</gene>
<feature type="region of interest" description="Disordered" evidence="1">
    <location>
        <begin position="375"/>
        <end position="410"/>
    </location>
</feature>
<reference evidence="2 3" key="1">
    <citation type="submission" date="2023-08" db="EMBL/GenBank/DDBJ databases">
        <title>Annotated Genome Sequence of Vanrija albida AlHP1.</title>
        <authorList>
            <person name="Herzog R."/>
        </authorList>
    </citation>
    <scope>NUCLEOTIDE SEQUENCE [LARGE SCALE GENOMIC DNA]</scope>
    <source>
        <strain evidence="2 3">AlHP1</strain>
    </source>
</reference>
<name>A0ABR3QE52_9TREE</name>
<sequence length="455" mass="46808">MHLTLSFTPTTLTAALWDGLESVVELSAAFRTLGTASTAALLHALDTTLLKLAAHADLGAVLTVSGAVPHPTALAPGPAFASSRLDPALPAAAQLPDLAIADPFSPTPFPGGTAPLGYVLTTVLLQRAGAATPQERAMTAAFVGAETRAPSASAADSLGPVGAYWRERFGLRRARVLPFLPAALAIRLTLSPRAGDLVLAHGADVDYAVAPAPAPGGLPELVGAGTVHVWADANGPAARRLVRDKYANAKWDVLAHLASILPAGGAIGHDDKCFAFVRPYAAAPGTTRFELGAPVPEFRDLRANSRCVLESQVLELRREFPGPVGRVLLVARDLHAAIAPLLAAVFNADVHIADADADLASLGAAIVAIAASRRVPSAERERPPTPGGSSPLPSPPRPPSPSSPAASSDAGEGFALRLACSAPDRFEADMYAALGVEFARLSVLVDHGMVAPGRF</sequence>
<feature type="compositionally biased region" description="Pro residues" evidence="1">
    <location>
        <begin position="392"/>
        <end position="402"/>
    </location>
</feature>
<accession>A0ABR3QE52</accession>
<dbReference type="EMBL" id="JBBXJM010000001">
    <property type="protein sequence ID" value="KAL1412990.1"/>
    <property type="molecule type" value="Genomic_DNA"/>
</dbReference>
<evidence type="ECO:0000313" key="2">
    <source>
        <dbReference type="EMBL" id="KAL1412990.1"/>
    </source>
</evidence>
<proteinExistence type="predicted"/>
<comment type="caution">
    <text evidence="2">The sequence shown here is derived from an EMBL/GenBank/DDBJ whole genome shotgun (WGS) entry which is preliminary data.</text>
</comment>
<dbReference type="Proteomes" id="UP001565368">
    <property type="component" value="Unassembled WGS sequence"/>
</dbReference>